<protein>
    <submittedName>
        <fullName evidence="1">Uncharacterized protein</fullName>
    </submittedName>
</protein>
<evidence type="ECO:0000313" key="1">
    <source>
        <dbReference type="EMBL" id="EEX71505.1"/>
    </source>
</evidence>
<dbReference type="Proteomes" id="UP000003460">
    <property type="component" value="Unassembled WGS sequence"/>
</dbReference>
<accession>C9LFP6</accession>
<keyword evidence="2" id="KW-1185">Reference proteome</keyword>
<name>C9LFP6_9BACT</name>
<organism evidence="1 2">
    <name type="scientific">Alloprevotella tannerae ATCC 51259</name>
    <dbReference type="NCBI Taxonomy" id="626522"/>
    <lineage>
        <taxon>Bacteria</taxon>
        <taxon>Pseudomonadati</taxon>
        <taxon>Bacteroidota</taxon>
        <taxon>Bacteroidia</taxon>
        <taxon>Bacteroidales</taxon>
        <taxon>Prevotellaceae</taxon>
        <taxon>Alloprevotella</taxon>
    </lineage>
</organism>
<gene>
    <name evidence="1" type="ORF">GCWU000325_01035</name>
</gene>
<sequence>MFIAYHLFIIAHHSSCARESMQTFLLIVILLGAKLQLPNEK</sequence>
<dbReference type="EMBL" id="ACIJ02000018">
    <property type="protein sequence ID" value="EEX71505.1"/>
    <property type="molecule type" value="Genomic_DNA"/>
</dbReference>
<evidence type="ECO:0000313" key="2">
    <source>
        <dbReference type="Proteomes" id="UP000003460"/>
    </source>
</evidence>
<dbReference type="STRING" id="626522.GCWU000325_01035"/>
<dbReference type="HOGENOM" id="CLU_3274763_0_0_10"/>
<dbReference type="AlphaFoldDB" id="C9LFP6"/>
<reference evidence="1" key="1">
    <citation type="submission" date="2009-09" db="EMBL/GenBank/DDBJ databases">
        <authorList>
            <person name="Weinstock G."/>
            <person name="Sodergren E."/>
            <person name="Clifton S."/>
            <person name="Fulton L."/>
            <person name="Fulton B."/>
            <person name="Courtney L."/>
            <person name="Fronick C."/>
            <person name="Harrison M."/>
            <person name="Strong C."/>
            <person name="Farmer C."/>
            <person name="Delahaunty K."/>
            <person name="Markovic C."/>
            <person name="Hall O."/>
            <person name="Minx P."/>
            <person name="Tomlinson C."/>
            <person name="Mitreva M."/>
            <person name="Nelson J."/>
            <person name="Hou S."/>
            <person name="Wollam A."/>
            <person name="Pepin K.H."/>
            <person name="Johnson M."/>
            <person name="Bhonagiri V."/>
            <person name="Nash W.E."/>
            <person name="Warren W."/>
            <person name="Chinwalla A."/>
            <person name="Mardis E.R."/>
            <person name="Wilson R.K."/>
        </authorList>
    </citation>
    <scope>NUCLEOTIDE SEQUENCE [LARGE SCALE GENOMIC DNA]</scope>
    <source>
        <strain evidence="1">ATCC 51259</strain>
    </source>
</reference>
<comment type="caution">
    <text evidence="1">The sequence shown here is derived from an EMBL/GenBank/DDBJ whole genome shotgun (WGS) entry which is preliminary data.</text>
</comment>
<proteinExistence type="predicted"/>